<dbReference type="Proteomes" id="UP000058613">
    <property type="component" value="Chromosome"/>
</dbReference>
<protein>
    <recommendedName>
        <fullName evidence="3">RNA ligase domain-containing protein</fullName>
    </recommendedName>
</protein>
<dbReference type="STRING" id="1273541.Pyrde_0536"/>
<accession>A0A0P0N2N9</accession>
<dbReference type="KEGG" id="pdl:Pyrde_0536"/>
<evidence type="ECO:0000313" key="2">
    <source>
        <dbReference type="Proteomes" id="UP000058613"/>
    </source>
</evidence>
<evidence type="ECO:0008006" key="3">
    <source>
        <dbReference type="Google" id="ProtNLM"/>
    </source>
</evidence>
<gene>
    <name evidence="1" type="ORF">Pyrde_0536</name>
</gene>
<reference evidence="1 2" key="1">
    <citation type="submission" date="2015-10" db="EMBL/GenBank/DDBJ databases">
        <title>Complete genome sequence of hyperthermophilic archaeon Pyrodictium delaneyi Su06.</title>
        <authorList>
            <person name="Jung J.-H."/>
            <person name="Lin J."/>
            <person name="Holden J.F."/>
            <person name="Park C.-S."/>
        </authorList>
    </citation>
    <scope>NUCLEOTIDE SEQUENCE [LARGE SCALE GENOMIC DNA]</scope>
    <source>
        <strain evidence="1 2">Su06</strain>
    </source>
</reference>
<dbReference type="AlphaFoldDB" id="A0A0P0N2N9"/>
<name>A0A0P0N2N9_9CREN</name>
<evidence type="ECO:0000313" key="1">
    <source>
        <dbReference type="EMBL" id="ALL00586.1"/>
    </source>
</evidence>
<dbReference type="RefSeq" id="WP_055407988.1">
    <property type="nucleotide sequence ID" value="NZ_CP013011.1"/>
</dbReference>
<sequence length="220" mass="24850">MARLHPVVRLVDYERLVKRRRLRVKGPLVLEEKLDGYLLVVYNGAFYTGSGRRAPNWLLRALAEAGADPLPASRNRLLYVEVYGRCLSPGGFHRNDKRCYRAALVDAARPPAYAGNIEEAVLLSRTLDPLERRGIAEDTGLEHPRETVITVDSAPRARMLIELLEGFQDREGYVLKLYSIHGHVLLPDYGAKIRGLLEVKVKHSYRDLLAGIRATHNTVF</sequence>
<proteinExistence type="predicted"/>
<dbReference type="OrthoDB" id="15286at2157"/>
<organism evidence="1 2">
    <name type="scientific">Pyrodictium delaneyi</name>
    <dbReference type="NCBI Taxonomy" id="1273541"/>
    <lineage>
        <taxon>Archaea</taxon>
        <taxon>Thermoproteota</taxon>
        <taxon>Thermoprotei</taxon>
        <taxon>Desulfurococcales</taxon>
        <taxon>Pyrodictiaceae</taxon>
        <taxon>Pyrodictium</taxon>
    </lineage>
</organism>
<dbReference type="GeneID" id="26098867"/>
<dbReference type="EMBL" id="CP013011">
    <property type="protein sequence ID" value="ALL00586.1"/>
    <property type="molecule type" value="Genomic_DNA"/>
</dbReference>